<sequence length="93" mass="10870">MHLSELVLILIAGLLLWPEAQDWRTNHDDLVQLSDRVPINGTMWQCGVLKSRMADIEELMATATRVKDRRTFDEVSHHLLKQWREKACDMTLQ</sequence>
<dbReference type="KEGG" id="asr:WL1483_3798"/>
<gene>
    <name evidence="1" type="ORF">WL1483_3798</name>
</gene>
<protein>
    <submittedName>
        <fullName evidence="1">Uncharacterized protein</fullName>
    </submittedName>
</protein>
<dbReference type="AlphaFoldDB" id="A0A0S2SNA5"/>
<proteinExistence type="predicted"/>
<evidence type="ECO:0000313" key="1">
    <source>
        <dbReference type="EMBL" id="ALP43217.1"/>
    </source>
</evidence>
<reference evidence="2" key="1">
    <citation type="submission" date="2015-10" db="EMBL/GenBank/DDBJ databases">
        <title>Complete Genome Sequence of Aeromonas schubertii strain WL1483.</title>
        <authorList>
            <person name="Liu L."/>
        </authorList>
    </citation>
    <scope>NUCLEOTIDE SEQUENCE [LARGE SCALE GENOMIC DNA]</scope>
    <source>
        <strain evidence="2">WL1483</strain>
    </source>
</reference>
<name>A0A0S2SNA5_9GAMM</name>
<dbReference type="RefSeq" id="WP_060584877.1">
    <property type="nucleotide sequence ID" value="NZ_CP013067.1"/>
</dbReference>
<dbReference type="PATRIC" id="fig|652.5.peg.1322"/>
<dbReference type="EMBL" id="CP013067">
    <property type="protein sequence ID" value="ALP43217.1"/>
    <property type="molecule type" value="Genomic_DNA"/>
</dbReference>
<organism evidence="1 2">
    <name type="scientific">Aeromonas schubertii</name>
    <dbReference type="NCBI Taxonomy" id="652"/>
    <lineage>
        <taxon>Bacteria</taxon>
        <taxon>Pseudomonadati</taxon>
        <taxon>Pseudomonadota</taxon>
        <taxon>Gammaproteobacteria</taxon>
        <taxon>Aeromonadales</taxon>
        <taxon>Aeromonadaceae</taxon>
        <taxon>Aeromonas</taxon>
    </lineage>
</organism>
<accession>A0A0S2SNA5</accession>
<reference evidence="1 2" key="2">
    <citation type="journal article" date="2016" name="Genome Announc.">
        <title>Complete Genome Sequence of the Highly Virulent Aeromonas schubertii Strain WL1483, Isolated from Diseased Snakehead Fish (Channa argus) in China.</title>
        <authorList>
            <person name="Liu L."/>
            <person name="Li N."/>
            <person name="Zhang D."/>
            <person name="Fu X."/>
            <person name="Shi C."/>
            <person name="Lin Q."/>
            <person name="Hao G."/>
        </authorList>
    </citation>
    <scope>NUCLEOTIDE SEQUENCE [LARGE SCALE GENOMIC DNA]</scope>
    <source>
        <strain evidence="1 2">WL1483</strain>
    </source>
</reference>
<dbReference type="Proteomes" id="UP000058114">
    <property type="component" value="Chromosome"/>
</dbReference>
<evidence type="ECO:0000313" key="2">
    <source>
        <dbReference type="Proteomes" id="UP000058114"/>
    </source>
</evidence>